<sequence length="123" mass="13678">MTLLMRAFEFGLCGQISASFTCEMLFLLSPILSCGIANAMERKTCLGMASSVVINLAAYSDCVFKKVKHSLKLKLRWNFSSRVLFTSGEFGLVGCSLFTNRLGVANWTVNLMLIVLFEFLNET</sequence>
<evidence type="ECO:0000313" key="1">
    <source>
        <dbReference type="EMBL" id="KAF7129489.1"/>
    </source>
</evidence>
<keyword evidence="2" id="KW-1185">Reference proteome</keyword>
<gene>
    <name evidence="1" type="ORF">RHSIM_Rhsim10G0130600</name>
</gene>
<dbReference type="EMBL" id="WJXA01000010">
    <property type="protein sequence ID" value="KAF7129489.1"/>
    <property type="molecule type" value="Genomic_DNA"/>
</dbReference>
<evidence type="ECO:0000313" key="2">
    <source>
        <dbReference type="Proteomes" id="UP000626092"/>
    </source>
</evidence>
<proteinExistence type="predicted"/>
<accession>A0A834GBU1</accession>
<reference evidence="1" key="1">
    <citation type="submission" date="2019-11" db="EMBL/GenBank/DDBJ databases">
        <authorList>
            <person name="Liu Y."/>
            <person name="Hou J."/>
            <person name="Li T.-Q."/>
            <person name="Guan C.-H."/>
            <person name="Wu X."/>
            <person name="Wu H.-Z."/>
            <person name="Ling F."/>
            <person name="Zhang R."/>
            <person name="Shi X.-G."/>
            <person name="Ren J.-P."/>
            <person name="Chen E.-F."/>
            <person name="Sun J.-M."/>
        </authorList>
    </citation>
    <scope>NUCLEOTIDE SEQUENCE</scope>
    <source>
        <strain evidence="1">Adult_tree_wgs_1</strain>
        <tissue evidence="1">Leaves</tissue>
    </source>
</reference>
<name>A0A834GBU1_RHOSS</name>
<organism evidence="1 2">
    <name type="scientific">Rhododendron simsii</name>
    <name type="common">Sims's rhododendron</name>
    <dbReference type="NCBI Taxonomy" id="118357"/>
    <lineage>
        <taxon>Eukaryota</taxon>
        <taxon>Viridiplantae</taxon>
        <taxon>Streptophyta</taxon>
        <taxon>Embryophyta</taxon>
        <taxon>Tracheophyta</taxon>
        <taxon>Spermatophyta</taxon>
        <taxon>Magnoliopsida</taxon>
        <taxon>eudicotyledons</taxon>
        <taxon>Gunneridae</taxon>
        <taxon>Pentapetalae</taxon>
        <taxon>asterids</taxon>
        <taxon>Ericales</taxon>
        <taxon>Ericaceae</taxon>
        <taxon>Ericoideae</taxon>
        <taxon>Rhodoreae</taxon>
        <taxon>Rhododendron</taxon>
    </lineage>
</organism>
<dbReference type="Proteomes" id="UP000626092">
    <property type="component" value="Unassembled WGS sequence"/>
</dbReference>
<protein>
    <submittedName>
        <fullName evidence="1">Uncharacterized protein</fullName>
    </submittedName>
</protein>
<comment type="caution">
    <text evidence="1">The sequence shown here is derived from an EMBL/GenBank/DDBJ whole genome shotgun (WGS) entry which is preliminary data.</text>
</comment>
<dbReference type="AlphaFoldDB" id="A0A834GBU1"/>